<keyword evidence="1" id="KW-0812">Transmembrane</keyword>
<evidence type="ECO:0000313" key="3">
    <source>
        <dbReference type="Proteomes" id="UP001526166"/>
    </source>
</evidence>
<keyword evidence="1" id="KW-0472">Membrane</keyword>
<name>A0ABT2ZZU2_9RHOB</name>
<dbReference type="EMBL" id="JAOWKW010000007">
    <property type="protein sequence ID" value="MCV2879235.1"/>
    <property type="molecule type" value="Genomic_DNA"/>
</dbReference>
<dbReference type="Proteomes" id="UP001526166">
    <property type="component" value="Unassembled WGS sequence"/>
</dbReference>
<comment type="caution">
    <text evidence="2">The sequence shown here is derived from an EMBL/GenBank/DDBJ whole genome shotgun (WGS) entry which is preliminary data.</text>
</comment>
<proteinExistence type="predicted"/>
<gene>
    <name evidence="2" type="ORF">OE699_10235</name>
</gene>
<evidence type="ECO:0000313" key="2">
    <source>
        <dbReference type="EMBL" id="MCV2879235.1"/>
    </source>
</evidence>
<feature type="transmembrane region" description="Helical" evidence="1">
    <location>
        <begin position="34"/>
        <end position="53"/>
    </location>
</feature>
<dbReference type="RefSeq" id="WP_218630466.1">
    <property type="nucleotide sequence ID" value="NZ_JAHVAI010000009.1"/>
</dbReference>
<organism evidence="2 3">
    <name type="scientific">Sedimentimonas flavescens</name>
    <dbReference type="NCBI Taxonomy" id="2851012"/>
    <lineage>
        <taxon>Bacteria</taxon>
        <taxon>Pseudomonadati</taxon>
        <taxon>Pseudomonadota</taxon>
        <taxon>Alphaproteobacteria</taxon>
        <taxon>Rhodobacterales</taxon>
        <taxon>Rhodobacter group</taxon>
        <taxon>Sedimentimonas</taxon>
    </lineage>
</organism>
<reference evidence="2 3" key="1">
    <citation type="submission" date="2022-10" db="EMBL/GenBank/DDBJ databases">
        <title>Sinirhodobacter sp. nov., isolated from ocean surface sediments.</title>
        <authorList>
            <person name="He W."/>
            <person name="Wang L."/>
            <person name="Zhang D.-F."/>
        </authorList>
    </citation>
    <scope>NUCLEOTIDE SEQUENCE [LARGE SCALE GENOMIC DNA]</scope>
    <source>
        <strain evidence="2 3">WL0115</strain>
    </source>
</reference>
<sequence>MKTCATVFTIGWAAALAFGWIALAAPSSEPMGLQVTNMLLAAAGAAVGLWSWLRLRRGC</sequence>
<keyword evidence="1" id="KW-1133">Transmembrane helix</keyword>
<accession>A0ABT2ZZU2</accession>
<evidence type="ECO:0000256" key="1">
    <source>
        <dbReference type="SAM" id="Phobius"/>
    </source>
</evidence>
<evidence type="ECO:0008006" key="4">
    <source>
        <dbReference type="Google" id="ProtNLM"/>
    </source>
</evidence>
<keyword evidence="3" id="KW-1185">Reference proteome</keyword>
<protein>
    <recommendedName>
        <fullName evidence="4">Secreted protein with PEP-CTERM sorting signal</fullName>
    </recommendedName>
</protein>